<accession>A0A401H494</accession>
<dbReference type="RefSeq" id="XP_027620134.1">
    <property type="nucleotide sequence ID" value="XM_027764333.1"/>
</dbReference>
<dbReference type="Proteomes" id="UP000287166">
    <property type="component" value="Unassembled WGS sequence"/>
</dbReference>
<dbReference type="AlphaFoldDB" id="A0A401H494"/>
<evidence type="ECO:0000313" key="1">
    <source>
        <dbReference type="EMBL" id="GBE89221.1"/>
    </source>
</evidence>
<organism evidence="1 2">
    <name type="scientific">Sparassis crispa</name>
    <dbReference type="NCBI Taxonomy" id="139825"/>
    <lineage>
        <taxon>Eukaryota</taxon>
        <taxon>Fungi</taxon>
        <taxon>Dikarya</taxon>
        <taxon>Basidiomycota</taxon>
        <taxon>Agaricomycotina</taxon>
        <taxon>Agaricomycetes</taxon>
        <taxon>Polyporales</taxon>
        <taxon>Sparassidaceae</taxon>
        <taxon>Sparassis</taxon>
    </lineage>
</organism>
<proteinExistence type="predicted"/>
<dbReference type="InParanoid" id="A0A401H494"/>
<reference evidence="1 2" key="1">
    <citation type="journal article" date="2018" name="Sci. Rep.">
        <title>Genome sequence of the cauliflower mushroom Sparassis crispa (Hanabiratake) and its association with beneficial usage.</title>
        <authorList>
            <person name="Kiyama R."/>
            <person name="Furutani Y."/>
            <person name="Kawaguchi K."/>
            <person name="Nakanishi T."/>
        </authorList>
    </citation>
    <scope>NUCLEOTIDE SEQUENCE [LARGE SCALE GENOMIC DNA]</scope>
</reference>
<gene>
    <name evidence="1" type="ORF">SCP_1502290</name>
</gene>
<dbReference type="EMBL" id="BFAD01000015">
    <property type="protein sequence ID" value="GBE89221.1"/>
    <property type="molecule type" value="Genomic_DNA"/>
</dbReference>
<comment type="caution">
    <text evidence="1">The sequence shown here is derived from an EMBL/GenBank/DDBJ whole genome shotgun (WGS) entry which is preliminary data.</text>
</comment>
<evidence type="ECO:0000313" key="2">
    <source>
        <dbReference type="Proteomes" id="UP000287166"/>
    </source>
</evidence>
<protein>
    <submittedName>
        <fullName evidence="1">Uncharacterized protein</fullName>
    </submittedName>
</protein>
<keyword evidence="2" id="KW-1185">Reference proteome</keyword>
<dbReference type="GeneID" id="38786138"/>
<sequence length="220" mass="24419">MPARGGGRHVGQGRGGYWERLSEHLALPAIVQLSLFFCSRSIGQVTRLPWWPPGLWYMQRRADNLKFSAWVVQSPGLSKRSDPRRNAAIVHESTQQEDHRVDFISSTSCPPSVSLRRCPYRLATAILTVFARRRHPPFASSQNCRSLSAVRIVSSPSFALRIVSPLAVHIDSPLSPAVRLALSPSPSHRPVAVVSLSSFTPRLISIIIPRSRTCPCLSLR</sequence>
<name>A0A401H494_9APHY</name>